<feature type="region of interest" description="Disordered" evidence="1">
    <location>
        <begin position="311"/>
        <end position="351"/>
    </location>
</feature>
<dbReference type="GO" id="GO:0003676">
    <property type="term" value="F:nucleic acid binding"/>
    <property type="evidence" value="ECO:0007669"/>
    <property type="project" value="InterPro"/>
</dbReference>
<proteinExistence type="predicted"/>
<sequence length="351" mass="39812">MNLALEARRQLPTRPVCRALHVAPATLYRKAAVKEDAFSIPSPPEAAPPRQHHRALSGKEREAVLAVAHEDRFVDMAPAAICATLLDEGRYLCSARTMYRILKENGEVRERRRQATHPRRDPPELLATGPGQVWTWDITHLRTSVKGATLKLYVCMDLFSRFIVGWYLSRSESAAEARHFFETLVERHDIDKQELVIHADNGGAMRGRPLTDLLESLGIERSHSRPRTSNDNAFSESQFKTMKYRPTYPRWFETEAEALGWCRKFFEWYNNDHRHESLALLTPADVHSGAAQEKLEVRAETLAAAYEMTPGRFVKGKPTPKRPPTTVALNPPKPHRSDPPQGATQLQEVAK</sequence>
<accession>A0A426U8L0</accession>
<dbReference type="InterPro" id="IPR036397">
    <property type="entry name" value="RNaseH_sf"/>
</dbReference>
<dbReference type="Gene3D" id="3.30.420.10">
    <property type="entry name" value="Ribonuclease H-like superfamily/Ribonuclease H"/>
    <property type="match status" value="1"/>
</dbReference>
<evidence type="ECO:0000313" key="3">
    <source>
        <dbReference type="EMBL" id="RRR76511.1"/>
    </source>
</evidence>
<dbReference type="Proteomes" id="UP000280307">
    <property type="component" value="Unassembled WGS sequence"/>
</dbReference>
<dbReference type="PANTHER" id="PTHR46889">
    <property type="entry name" value="TRANSPOSASE INSF FOR INSERTION SEQUENCE IS3B-RELATED"/>
    <property type="match status" value="1"/>
</dbReference>
<evidence type="ECO:0000313" key="4">
    <source>
        <dbReference type="Proteomes" id="UP000280307"/>
    </source>
</evidence>
<gene>
    <name evidence="3" type="ORF">EI684_02915</name>
</gene>
<dbReference type="InterPro" id="IPR012337">
    <property type="entry name" value="RNaseH-like_sf"/>
</dbReference>
<dbReference type="Pfam" id="PF00665">
    <property type="entry name" value="rve"/>
    <property type="match status" value="1"/>
</dbReference>
<dbReference type="PANTHER" id="PTHR46889:SF4">
    <property type="entry name" value="TRANSPOSASE INSO FOR INSERTION SEQUENCE ELEMENT IS911B-RELATED"/>
    <property type="match status" value="1"/>
</dbReference>
<protein>
    <submittedName>
        <fullName evidence="3">IS3 family transposase</fullName>
    </submittedName>
</protein>
<dbReference type="EMBL" id="RSAS01000114">
    <property type="protein sequence ID" value="RRR76511.1"/>
    <property type="molecule type" value="Genomic_DNA"/>
</dbReference>
<dbReference type="SUPFAM" id="SSF53098">
    <property type="entry name" value="Ribonuclease H-like"/>
    <property type="match status" value="1"/>
</dbReference>
<feature type="domain" description="Integrase catalytic" evidence="2">
    <location>
        <begin position="126"/>
        <end position="291"/>
    </location>
</feature>
<comment type="caution">
    <text evidence="3">The sequence shown here is derived from an EMBL/GenBank/DDBJ whole genome shotgun (WGS) entry which is preliminary data.</text>
</comment>
<reference evidence="3 4" key="1">
    <citation type="submission" date="2018-12" db="EMBL/GenBank/DDBJ databases">
        <title>Genome Sequence of Candidatus Viridilinea halotolerans isolated from saline sulfide-rich spring.</title>
        <authorList>
            <person name="Grouzdev D.S."/>
            <person name="Burganskaya E.I."/>
            <person name="Krutkina M.S."/>
            <person name="Sukhacheva M.V."/>
            <person name="Gorlenko V.M."/>
        </authorList>
    </citation>
    <scope>NUCLEOTIDE SEQUENCE [LARGE SCALE GENOMIC DNA]</scope>
    <source>
        <strain evidence="3">Chok-6</strain>
    </source>
</reference>
<dbReference type="InterPro" id="IPR050900">
    <property type="entry name" value="Transposase_IS3/IS150/IS904"/>
</dbReference>
<feature type="compositionally biased region" description="Polar residues" evidence="1">
    <location>
        <begin position="342"/>
        <end position="351"/>
    </location>
</feature>
<dbReference type="InterPro" id="IPR001584">
    <property type="entry name" value="Integrase_cat-core"/>
</dbReference>
<dbReference type="AlphaFoldDB" id="A0A426U8L0"/>
<evidence type="ECO:0000256" key="1">
    <source>
        <dbReference type="SAM" id="MobiDB-lite"/>
    </source>
</evidence>
<dbReference type="GO" id="GO:0015074">
    <property type="term" value="P:DNA integration"/>
    <property type="evidence" value="ECO:0007669"/>
    <property type="project" value="InterPro"/>
</dbReference>
<dbReference type="NCBIfam" id="NF033516">
    <property type="entry name" value="transpos_IS3"/>
    <property type="match status" value="1"/>
</dbReference>
<organism evidence="3 4">
    <name type="scientific">Candidatus Viridilinea halotolerans</name>
    <dbReference type="NCBI Taxonomy" id="2491704"/>
    <lineage>
        <taxon>Bacteria</taxon>
        <taxon>Bacillati</taxon>
        <taxon>Chloroflexota</taxon>
        <taxon>Chloroflexia</taxon>
        <taxon>Chloroflexales</taxon>
        <taxon>Chloroflexineae</taxon>
        <taxon>Oscillochloridaceae</taxon>
        <taxon>Candidatus Viridilinea</taxon>
    </lineage>
</organism>
<dbReference type="InterPro" id="IPR048020">
    <property type="entry name" value="Transpos_IS3"/>
</dbReference>
<name>A0A426U8L0_9CHLR</name>
<evidence type="ECO:0000259" key="2">
    <source>
        <dbReference type="PROSITE" id="PS50994"/>
    </source>
</evidence>
<dbReference type="PROSITE" id="PS50994">
    <property type="entry name" value="INTEGRASE"/>
    <property type="match status" value="1"/>
</dbReference>